<reference evidence="3" key="1">
    <citation type="submission" date="2016-10" db="EMBL/GenBank/DDBJ databases">
        <title>Comparative genomics uncovers the prolific and rare metabolic potential of the cyanobacterial genus Moorea.</title>
        <authorList>
            <person name="Leao T."/>
            <person name="Castelao G."/>
            <person name="Korobeynikov A."/>
            <person name="Monroe E.A."/>
            <person name="Podell S."/>
            <person name="Glukhov E."/>
            <person name="Allen E."/>
            <person name="Gerwick W.H."/>
            <person name="Gerwick L."/>
        </authorList>
    </citation>
    <scope>NUCLEOTIDE SEQUENCE [LARGE SCALE GENOMIC DNA]</scope>
    <source>
        <strain evidence="3">JHB</strain>
    </source>
</reference>
<name>A0A1D9G2U5_MOOP1</name>
<dbReference type="EMBL" id="CP017708">
    <property type="protein sequence ID" value="AOY81938.1"/>
    <property type="molecule type" value="Genomic_DNA"/>
</dbReference>
<dbReference type="Proteomes" id="UP000176944">
    <property type="component" value="Chromosome"/>
</dbReference>
<sequence>MTTVSKSEKLKEIQEAYKKSNKMAYELCRVFEQVWQVAPDESALAIANKIMSKDISYFMFVFDLDTEEDYSEKLKQASKESFRSRREWRQKLEDLEGKKQLEAEEEEVKENLLNLLSDSSADTDSKIRENLLEIVKACL</sequence>
<feature type="coiled-coil region" evidence="1">
    <location>
        <begin position="85"/>
        <end position="118"/>
    </location>
</feature>
<protein>
    <submittedName>
        <fullName evidence="2">Uncharacterized protein</fullName>
    </submittedName>
</protein>
<evidence type="ECO:0000256" key="1">
    <source>
        <dbReference type="SAM" id="Coils"/>
    </source>
</evidence>
<gene>
    <name evidence="2" type="ORF">BJP36_20565</name>
</gene>
<organism evidence="2 3">
    <name type="scientific">Moorena producens (strain JHB)</name>
    <dbReference type="NCBI Taxonomy" id="1454205"/>
    <lineage>
        <taxon>Bacteria</taxon>
        <taxon>Bacillati</taxon>
        <taxon>Cyanobacteriota</taxon>
        <taxon>Cyanophyceae</taxon>
        <taxon>Coleofasciculales</taxon>
        <taxon>Coleofasciculaceae</taxon>
        <taxon>Moorena</taxon>
    </lineage>
</organism>
<evidence type="ECO:0000313" key="2">
    <source>
        <dbReference type="EMBL" id="AOY81938.1"/>
    </source>
</evidence>
<keyword evidence="1" id="KW-0175">Coiled coil</keyword>
<dbReference type="AlphaFoldDB" id="A0A1D9G2U5"/>
<accession>A0A1D9G2U5</accession>
<evidence type="ECO:0000313" key="3">
    <source>
        <dbReference type="Proteomes" id="UP000176944"/>
    </source>
</evidence>
<proteinExistence type="predicted"/>